<organism evidence="2 3">
    <name type="scientific">Mycena maculata</name>
    <dbReference type="NCBI Taxonomy" id="230809"/>
    <lineage>
        <taxon>Eukaryota</taxon>
        <taxon>Fungi</taxon>
        <taxon>Dikarya</taxon>
        <taxon>Basidiomycota</taxon>
        <taxon>Agaricomycotina</taxon>
        <taxon>Agaricomycetes</taxon>
        <taxon>Agaricomycetidae</taxon>
        <taxon>Agaricales</taxon>
        <taxon>Marasmiineae</taxon>
        <taxon>Mycenaceae</taxon>
        <taxon>Mycena</taxon>
    </lineage>
</organism>
<accession>A0AAD7KGJ3</accession>
<sequence length="118" mass="11817">MLALRFVSLFLLSATVMSASPAINPGAAAARKRALTAFNTLKGSADAILPQITALVSGGTASDATVTPLINDLTSALDTATASLAALPASGTSKRQTEDDIAILAAGIVTVMNSFPLS</sequence>
<evidence type="ECO:0000256" key="1">
    <source>
        <dbReference type="SAM" id="SignalP"/>
    </source>
</evidence>
<evidence type="ECO:0000313" key="2">
    <source>
        <dbReference type="EMBL" id="KAJ7785140.1"/>
    </source>
</evidence>
<keyword evidence="3" id="KW-1185">Reference proteome</keyword>
<proteinExistence type="predicted"/>
<dbReference type="AlphaFoldDB" id="A0AAD7KGJ3"/>
<evidence type="ECO:0000313" key="3">
    <source>
        <dbReference type="Proteomes" id="UP001215280"/>
    </source>
</evidence>
<dbReference type="Proteomes" id="UP001215280">
    <property type="component" value="Unassembled WGS sequence"/>
</dbReference>
<feature type="signal peptide" evidence="1">
    <location>
        <begin position="1"/>
        <end position="18"/>
    </location>
</feature>
<feature type="chain" id="PRO_5041908746" evidence="1">
    <location>
        <begin position="19"/>
        <end position="118"/>
    </location>
</feature>
<protein>
    <submittedName>
        <fullName evidence="2">Uncharacterized protein</fullName>
    </submittedName>
</protein>
<name>A0AAD7KGJ3_9AGAR</name>
<reference evidence="2" key="1">
    <citation type="submission" date="2023-03" db="EMBL/GenBank/DDBJ databases">
        <title>Massive genome expansion in bonnet fungi (Mycena s.s.) driven by repeated elements and novel gene families across ecological guilds.</title>
        <authorList>
            <consortium name="Lawrence Berkeley National Laboratory"/>
            <person name="Harder C.B."/>
            <person name="Miyauchi S."/>
            <person name="Viragh M."/>
            <person name="Kuo A."/>
            <person name="Thoen E."/>
            <person name="Andreopoulos B."/>
            <person name="Lu D."/>
            <person name="Skrede I."/>
            <person name="Drula E."/>
            <person name="Henrissat B."/>
            <person name="Morin E."/>
            <person name="Kohler A."/>
            <person name="Barry K."/>
            <person name="LaButti K."/>
            <person name="Morin E."/>
            <person name="Salamov A."/>
            <person name="Lipzen A."/>
            <person name="Mereny Z."/>
            <person name="Hegedus B."/>
            <person name="Baldrian P."/>
            <person name="Stursova M."/>
            <person name="Weitz H."/>
            <person name="Taylor A."/>
            <person name="Grigoriev I.V."/>
            <person name="Nagy L.G."/>
            <person name="Martin F."/>
            <person name="Kauserud H."/>
        </authorList>
    </citation>
    <scope>NUCLEOTIDE SEQUENCE</scope>
    <source>
        <strain evidence="2">CBHHK188m</strain>
    </source>
</reference>
<comment type="caution">
    <text evidence="2">The sequence shown here is derived from an EMBL/GenBank/DDBJ whole genome shotgun (WGS) entry which is preliminary data.</text>
</comment>
<gene>
    <name evidence="2" type="ORF">DFH07DRAFT_763750</name>
</gene>
<dbReference type="EMBL" id="JARJLG010000001">
    <property type="protein sequence ID" value="KAJ7785140.1"/>
    <property type="molecule type" value="Genomic_DNA"/>
</dbReference>
<keyword evidence="1" id="KW-0732">Signal</keyword>